<dbReference type="Gene3D" id="1.10.10.10">
    <property type="entry name" value="Winged helix-like DNA-binding domain superfamily/Winged helix DNA-binding domain"/>
    <property type="match status" value="1"/>
</dbReference>
<dbReference type="InterPro" id="IPR005119">
    <property type="entry name" value="LysR_subst-bd"/>
</dbReference>
<keyword evidence="3" id="KW-0238">DNA-binding</keyword>
<evidence type="ECO:0000256" key="2">
    <source>
        <dbReference type="ARBA" id="ARBA00023015"/>
    </source>
</evidence>
<evidence type="ECO:0000313" key="7">
    <source>
        <dbReference type="Proteomes" id="UP000198629"/>
    </source>
</evidence>
<comment type="similarity">
    <text evidence="1">Belongs to the LysR transcriptional regulatory family.</text>
</comment>
<dbReference type="FunFam" id="3.40.190.290:FF:000001">
    <property type="entry name" value="Transcriptional regulator, LysR family"/>
    <property type="match status" value="1"/>
</dbReference>
<keyword evidence="7" id="KW-1185">Reference proteome</keyword>
<organism evidence="6 7">
    <name type="scientific">Methylophilus rhizosphaerae</name>
    <dbReference type="NCBI Taxonomy" id="492660"/>
    <lineage>
        <taxon>Bacteria</taxon>
        <taxon>Pseudomonadati</taxon>
        <taxon>Pseudomonadota</taxon>
        <taxon>Betaproteobacteria</taxon>
        <taxon>Nitrosomonadales</taxon>
        <taxon>Methylophilaceae</taxon>
        <taxon>Methylophilus</taxon>
    </lineage>
</organism>
<reference evidence="7" key="1">
    <citation type="submission" date="2016-10" db="EMBL/GenBank/DDBJ databases">
        <authorList>
            <person name="Varghese N."/>
            <person name="Submissions S."/>
        </authorList>
    </citation>
    <scope>NUCLEOTIDE SEQUENCE [LARGE SCALE GENOMIC DNA]</scope>
    <source>
        <strain evidence="7">CBMB127</strain>
    </source>
</reference>
<evidence type="ECO:0000259" key="5">
    <source>
        <dbReference type="PROSITE" id="PS50931"/>
    </source>
</evidence>
<accession>A0A1G9CS69</accession>
<proteinExistence type="inferred from homology"/>
<dbReference type="InterPro" id="IPR000847">
    <property type="entry name" value="LysR_HTH_N"/>
</dbReference>
<sequence>MDRLRSLEVFVSVVELGSFSSAANGFGITPAMVSRHITGLEKQLGGTLLARTTRSMKLTELGENYYKNCKHILGLLSAANLGAEALTRRPQGNLKVSASLGFGALELSPKISQYLTGYPEVNIELSLTDRYVDIIEEGFDVAIRIGELKDSSLKARRIADFELAICAAPTYLAKAGYPRTPDDLPHHECLEFASWGNKAGWQSLTKTSRQTPARAPRYTANNGHALRDAALAGIGLIMMPRALLQQDIESGALIEVMADYLPRPRPVYAVFPGEKQLAPKLSSFIDFLADSFSIRH</sequence>
<dbReference type="GO" id="GO:0043565">
    <property type="term" value="F:sequence-specific DNA binding"/>
    <property type="evidence" value="ECO:0007669"/>
    <property type="project" value="TreeGrafter"/>
</dbReference>
<protein>
    <submittedName>
        <fullName evidence="6">Transcriptional regulator, LysR family</fullName>
    </submittedName>
</protein>
<dbReference type="Gene3D" id="3.40.190.290">
    <property type="match status" value="1"/>
</dbReference>
<evidence type="ECO:0000313" key="6">
    <source>
        <dbReference type="EMBL" id="SDK54264.1"/>
    </source>
</evidence>
<dbReference type="InterPro" id="IPR036390">
    <property type="entry name" value="WH_DNA-bd_sf"/>
</dbReference>
<keyword evidence="4" id="KW-0804">Transcription</keyword>
<dbReference type="OrthoDB" id="8705920at2"/>
<dbReference type="PROSITE" id="PS50931">
    <property type="entry name" value="HTH_LYSR"/>
    <property type="match status" value="1"/>
</dbReference>
<dbReference type="Proteomes" id="UP000198629">
    <property type="component" value="Unassembled WGS sequence"/>
</dbReference>
<dbReference type="PANTHER" id="PTHR30537">
    <property type="entry name" value="HTH-TYPE TRANSCRIPTIONAL REGULATOR"/>
    <property type="match status" value="1"/>
</dbReference>
<gene>
    <name evidence="6" type="ORF">SAMN05192566_1590</name>
</gene>
<dbReference type="GO" id="GO:0006351">
    <property type="term" value="P:DNA-templated transcription"/>
    <property type="evidence" value="ECO:0007669"/>
    <property type="project" value="TreeGrafter"/>
</dbReference>
<evidence type="ECO:0000256" key="3">
    <source>
        <dbReference type="ARBA" id="ARBA00023125"/>
    </source>
</evidence>
<dbReference type="AlphaFoldDB" id="A0A1G9CS69"/>
<dbReference type="InterPro" id="IPR036388">
    <property type="entry name" value="WH-like_DNA-bd_sf"/>
</dbReference>
<evidence type="ECO:0000256" key="4">
    <source>
        <dbReference type="ARBA" id="ARBA00023163"/>
    </source>
</evidence>
<dbReference type="STRING" id="492660.SAMN05192566_1590"/>
<dbReference type="Pfam" id="PF00126">
    <property type="entry name" value="HTH_1"/>
    <property type="match status" value="1"/>
</dbReference>
<dbReference type="FunFam" id="1.10.10.10:FF:000001">
    <property type="entry name" value="LysR family transcriptional regulator"/>
    <property type="match status" value="1"/>
</dbReference>
<dbReference type="EMBL" id="FNFX01000003">
    <property type="protein sequence ID" value="SDK54264.1"/>
    <property type="molecule type" value="Genomic_DNA"/>
</dbReference>
<name>A0A1G9CS69_9PROT</name>
<keyword evidence="2" id="KW-0805">Transcription regulation</keyword>
<dbReference type="InterPro" id="IPR058163">
    <property type="entry name" value="LysR-type_TF_proteobact-type"/>
</dbReference>
<dbReference type="SUPFAM" id="SSF46785">
    <property type="entry name" value="Winged helix' DNA-binding domain"/>
    <property type="match status" value="1"/>
</dbReference>
<dbReference type="Pfam" id="PF03466">
    <property type="entry name" value="LysR_substrate"/>
    <property type="match status" value="1"/>
</dbReference>
<dbReference type="RefSeq" id="WP_091471613.1">
    <property type="nucleotide sequence ID" value="NZ_FNFX01000003.1"/>
</dbReference>
<evidence type="ECO:0000256" key="1">
    <source>
        <dbReference type="ARBA" id="ARBA00009437"/>
    </source>
</evidence>
<dbReference type="SUPFAM" id="SSF53850">
    <property type="entry name" value="Periplasmic binding protein-like II"/>
    <property type="match status" value="1"/>
</dbReference>
<dbReference type="GO" id="GO:0003700">
    <property type="term" value="F:DNA-binding transcription factor activity"/>
    <property type="evidence" value="ECO:0007669"/>
    <property type="project" value="InterPro"/>
</dbReference>
<feature type="domain" description="HTH lysR-type" evidence="5">
    <location>
        <begin position="1"/>
        <end position="59"/>
    </location>
</feature>
<dbReference type="PANTHER" id="PTHR30537:SF5">
    <property type="entry name" value="HTH-TYPE TRANSCRIPTIONAL ACTIVATOR TTDR-RELATED"/>
    <property type="match status" value="1"/>
</dbReference>